<evidence type="ECO:0000256" key="5">
    <source>
        <dbReference type="ARBA" id="ARBA00022741"/>
    </source>
</evidence>
<dbReference type="Proteomes" id="UP001330016">
    <property type="component" value="Unassembled WGS sequence"/>
</dbReference>
<dbReference type="InterPro" id="IPR036640">
    <property type="entry name" value="ABC1_TM_sf"/>
</dbReference>
<evidence type="ECO:0000256" key="3">
    <source>
        <dbReference type="ARBA" id="ARBA00022475"/>
    </source>
</evidence>
<sequence length="591" mass="66992">MNPYQWIWHYARRYKGRMVMAAVLIIGNALGIIVVPLLGGKIIDVVINQGHTEQLPWMLGVMIGTTLLRTIMRYLYQILFERVGQNTLYDVRKDLFNKLQTLDFNFFNTVRTGDIMARMTGDMDAIRHFVSWVSYNVIECVLWFFTAVVVMSTISWQLMLALVAVTPLIGILTIMMSQSAHPVFFQIRQSFARLNSMVEENISGNRVVKAFTREPYEIQKFDKLNNEYKQRNMDSAAVSRRYLPFLDFLASVLTVIALLLGGYFVISGKMTLGDLVAFNGFLWMLNQPMRMSGWLINDIQRFSAATIKIRQMLGAKSRIPVEDSPDYEHIKGTVEFKDVNFEYADDPSQPVLHDINFKVTPGQTMGILGETGSGKSTLMNLITRFYDPTSGAVLIDGKLAKDYPVRQLRDQVTIVMQDQFLFSDTIAENINYGNREANPRFIRDMASVADAENFIEEMPEGYDTVVGERGVGLSGGQKQRISLTRALVKDPSILILDDTTSALDMETEAKIQKELRRITKDKTTFIIATRISSIRQADQIIVLQHGRIIERGTHEELLAKHGYYYDTYQKQLGALGVTPDAPQAEEAVTNG</sequence>
<dbReference type="GeneID" id="78509940"/>
<evidence type="ECO:0000259" key="11">
    <source>
        <dbReference type="PROSITE" id="PS50929"/>
    </source>
</evidence>
<evidence type="ECO:0000259" key="10">
    <source>
        <dbReference type="PROSITE" id="PS50893"/>
    </source>
</evidence>
<dbReference type="CDD" id="cd18542">
    <property type="entry name" value="ABC_6TM_YknU_like"/>
    <property type="match status" value="1"/>
</dbReference>
<gene>
    <name evidence="13" type="ORF">D1010_14390</name>
    <name evidence="12" type="ORF">PS435_02850</name>
</gene>
<feature type="domain" description="ABC transmembrane type-1" evidence="11">
    <location>
        <begin position="19"/>
        <end position="301"/>
    </location>
</feature>
<evidence type="ECO:0000256" key="4">
    <source>
        <dbReference type="ARBA" id="ARBA00022692"/>
    </source>
</evidence>
<protein>
    <submittedName>
        <fullName evidence="12">ABC transporter ATP-binding protein</fullName>
    </submittedName>
    <submittedName>
        <fullName evidence="13">ATP-binding cassette domain-containing protein</fullName>
    </submittedName>
</protein>
<reference evidence="13 14" key="1">
    <citation type="submission" date="2019-10" db="EMBL/GenBank/DDBJ databases">
        <title>The completed genome of Lactobacillus harbinensis M1.</title>
        <authorList>
            <person name="Zheng Y."/>
        </authorList>
    </citation>
    <scope>NUCLEOTIDE SEQUENCE [LARGE SCALE GENOMIC DNA]</scope>
    <source>
        <strain evidence="13 14">M1</strain>
    </source>
</reference>
<dbReference type="Pfam" id="PF00005">
    <property type="entry name" value="ABC_tran"/>
    <property type="match status" value="1"/>
</dbReference>
<evidence type="ECO:0000313" key="12">
    <source>
        <dbReference type="EMBL" id="MEE6714788.1"/>
    </source>
</evidence>
<keyword evidence="3" id="KW-1003">Cell membrane</keyword>
<evidence type="ECO:0000256" key="8">
    <source>
        <dbReference type="ARBA" id="ARBA00023136"/>
    </source>
</evidence>
<dbReference type="GO" id="GO:0015421">
    <property type="term" value="F:ABC-type oligopeptide transporter activity"/>
    <property type="evidence" value="ECO:0007669"/>
    <property type="project" value="TreeGrafter"/>
</dbReference>
<dbReference type="Gene3D" id="1.20.1560.10">
    <property type="entry name" value="ABC transporter type 1, transmembrane domain"/>
    <property type="match status" value="1"/>
</dbReference>
<feature type="transmembrane region" description="Helical" evidence="9">
    <location>
        <begin position="55"/>
        <end position="76"/>
    </location>
</feature>
<feature type="domain" description="ABC transporter" evidence="10">
    <location>
        <begin position="334"/>
        <end position="570"/>
    </location>
</feature>
<evidence type="ECO:0000313" key="13">
    <source>
        <dbReference type="EMBL" id="QFR24464.1"/>
    </source>
</evidence>
<dbReference type="Proteomes" id="UP000326779">
    <property type="component" value="Chromosome"/>
</dbReference>
<evidence type="ECO:0000256" key="6">
    <source>
        <dbReference type="ARBA" id="ARBA00022840"/>
    </source>
</evidence>
<keyword evidence="2" id="KW-0813">Transport</keyword>
<keyword evidence="15" id="KW-1185">Reference proteome</keyword>
<keyword evidence="8 9" id="KW-0472">Membrane</keyword>
<dbReference type="PANTHER" id="PTHR43394">
    <property type="entry name" value="ATP-DEPENDENT PERMEASE MDL1, MITOCHONDRIAL"/>
    <property type="match status" value="1"/>
</dbReference>
<accession>A0A510TU46</accession>
<dbReference type="AlphaFoldDB" id="A0A510TU46"/>
<dbReference type="InterPro" id="IPR003593">
    <property type="entry name" value="AAA+_ATPase"/>
</dbReference>
<dbReference type="EMBL" id="JAQSGK010000004">
    <property type="protein sequence ID" value="MEE6714788.1"/>
    <property type="molecule type" value="Genomic_DNA"/>
</dbReference>
<dbReference type="SUPFAM" id="SSF52540">
    <property type="entry name" value="P-loop containing nucleoside triphosphate hydrolases"/>
    <property type="match status" value="1"/>
</dbReference>
<dbReference type="EMBL" id="CP045143">
    <property type="protein sequence ID" value="QFR24464.1"/>
    <property type="molecule type" value="Genomic_DNA"/>
</dbReference>
<keyword evidence="6 13" id="KW-0067">ATP-binding</keyword>
<dbReference type="GO" id="GO:0016887">
    <property type="term" value="F:ATP hydrolysis activity"/>
    <property type="evidence" value="ECO:0007669"/>
    <property type="project" value="InterPro"/>
</dbReference>
<feature type="transmembrane region" description="Helical" evidence="9">
    <location>
        <begin position="129"/>
        <end position="150"/>
    </location>
</feature>
<dbReference type="GO" id="GO:0005524">
    <property type="term" value="F:ATP binding"/>
    <property type="evidence" value="ECO:0007669"/>
    <property type="project" value="UniProtKB-KW"/>
</dbReference>
<keyword evidence="4 9" id="KW-0812">Transmembrane</keyword>
<dbReference type="SMART" id="SM00382">
    <property type="entry name" value="AAA"/>
    <property type="match status" value="1"/>
</dbReference>
<dbReference type="InterPro" id="IPR027417">
    <property type="entry name" value="P-loop_NTPase"/>
</dbReference>
<dbReference type="RefSeq" id="WP_063516972.1">
    <property type="nucleotide sequence ID" value="NZ_BJTX01000018.1"/>
</dbReference>
<dbReference type="PANTHER" id="PTHR43394:SF1">
    <property type="entry name" value="ATP-BINDING CASSETTE SUB-FAMILY B MEMBER 10, MITOCHONDRIAL"/>
    <property type="match status" value="1"/>
</dbReference>
<feature type="transmembrane region" description="Helical" evidence="9">
    <location>
        <begin position="242"/>
        <end position="266"/>
    </location>
</feature>
<evidence type="ECO:0000313" key="15">
    <source>
        <dbReference type="Proteomes" id="UP001330016"/>
    </source>
</evidence>
<reference evidence="12 15" key="2">
    <citation type="submission" date="2023-02" db="EMBL/GenBank/DDBJ databases">
        <title>The predominant lactic acid bacteria and yeasts involved in the spontaneous fermentation of millet during the production of the traditional porridge Hausa koko in Ghana.</title>
        <authorList>
            <person name="Atter A."/>
            <person name="Diaz M."/>
        </authorList>
    </citation>
    <scope>NUCLEOTIDE SEQUENCE [LARGE SCALE GENOMIC DNA]</scope>
    <source>
        <strain evidence="12 15">FI11640</strain>
    </source>
</reference>
<dbReference type="Gene3D" id="3.40.50.300">
    <property type="entry name" value="P-loop containing nucleotide triphosphate hydrolases"/>
    <property type="match status" value="1"/>
</dbReference>
<feature type="transmembrane region" description="Helical" evidence="9">
    <location>
        <begin position="156"/>
        <end position="176"/>
    </location>
</feature>
<dbReference type="PROSITE" id="PS50893">
    <property type="entry name" value="ABC_TRANSPORTER_2"/>
    <property type="match status" value="1"/>
</dbReference>
<evidence type="ECO:0000313" key="14">
    <source>
        <dbReference type="Proteomes" id="UP000326779"/>
    </source>
</evidence>
<dbReference type="GO" id="GO:0005886">
    <property type="term" value="C:plasma membrane"/>
    <property type="evidence" value="ECO:0007669"/>
    <property type="project" value="UniProtKB-SubCell"/>
</dbReference>
<feature type="transmembrane region" description="Helical" evidence="9">
    <location>
        <begin position="21"/>
        <end position="43"/>
    </location>
</feature>
<dbReference type="SUPFAM" id="SSF90123">
    <property type="entry name" value="ABC transporter transmembrane region"/>
    <property type="match status" value="1"/>
</dbReference>
<dbReference type="InterPro" id="IPR011527">
    <property type="entry name" value="ABC1_TM_dom"/>
</dbReference>
<evidence type="ECO:0000256" key="2">
    <source>
        <dbReference type="ARBA" id="ARBA00022448"/>
    </source>
</evidence>
<evidence type="ECO:0000256" key="9">
    <source>
        <dbReference type="SAM" id="Phobius"/>
    </source>
</evidence>
<dbReference type="Pfam" id="PF00664">
    <property type="entry name" value="ABC_membrane"/>
    <property type="match status" value="1"/>
</dbReference>
<keyword evidence="5" id="KW-0547">Nucleotide-binding</keyword>
<evidence type="ECO:0000256" key="1">
    <source>
        <dbReference type="ARBA" id="ARBA00004651"/>
    </source>
</evidence>
<dbReference type="KEGG" id="lhb:D1010_14390"/>
<dbReference type="InterPro" id="IPR039421">
    <property type="entry name" value="Type_1_exporter"/>
</dbReference>
<dbReference type="InterPro" id="IPR003439">
    <property type="entry name" value="ABC_transporter-like_ATP-bd"/>
</dbReference>
<dbReference type="FunFam" id="3.40.50.300:FF:000221">
    <property type="entry name" value="Multidrug ABC transporter ATP-binding protein"/>
    <property type="match status" value="1"/>
</dbReference>
<dbReference type="PROSITE" id="PS50929">
    <property type="entry name" value="ABC_TM1F"/>
    <property type="match status" value="1"/>
</dbReference>
<evidence type="ECO:0000256" key="7">
    <source>
        <dbReference type="ARBA" id="ARBA00022989"/>
    </source>
</evidence>
<name>A0A510TU46_9LACO</name>
<proteinExistence type="predicted"/>
<organism evidence="13 14">
    <name type="scientific">Schleiferilactobacillus harbinensis</name>
    <dbReference type="NCBI Taxonomy" id="304207"/>
    <lineage>
        <taxon>Bacteria</taxon>
        <taxon>Bacillati</taxon>
        <taxon>Bacillota</taxon>
        <taxon>Bacilli</taxon>
        <taxon>Lactobacillales</taxon>
        <taxon>Lactobacillaceae</taxon>
        <taxon>Schleiferilactobacillus</taxon>
    </lineage>
</organism>
<comment type="subcellular location">
    <subcellularLocation>
        <location evidence="1">Cell membrane</location>
        <topology evidence="1">Multi-pass membrane protein</topology>
    </subcellularLocation>
</comment>
<keyword evidence="7 9" id="KW-1133">Transmembrane helix</keyword>